<reference evidence="1" key="1">
    <citation type="submission" date="2022-03" db="EMBL/GenBank/DDBJ databases">
        <title>Genomic analyses of argali, domestic sheep and their hybrids provide insights into chromosomal evolution, heterosis and genetic basis of agronomic traits.</title>
        <authorList>
            <person name="Li M."/>
        </authorList>
    </citation>
    <scope>NUCLEOTIDE SEQUENCE</scope>
    <source>
        <strain evidence="1">CAU-MHL-2022a</strain>
        <tissue evidence="1">Skin</tissue>
    </source>
</reference>
<keyword evidence="2" id="KW-1185">Reference proteome</keyword>
<sequence>MLEKSSGHLNNKVQQCRFRACGKGAALTHDAKVAGSGGLTDASCPEFWDRLREFFFFYTLMAEMGFHQYAKSDDSSSLADPLANPEALHYLLRCIRRVKVWKLRLMEAWGPLCHRAGTQTRPGPSVSSWLSEHSLSISTLSLLHRCETLALNQHLCFSSCLFLLNIPSDVTCLLRRQRNSMLLLGLTYFGTPITQHEVTNEAIWHEKSSDLQRATFMVVLADYNVESYLIITL</sequence>
<proteinExistence type="predicted"/>
<evidence type="ECO:0000313" key="2">
    <source>
        <dbReference type="Proteomes" id="UP001214576"/>
    </source>
</evidence>
<organism evidence="1 2">
    <name type="scientific">Ovis ammon polii</name>
    <dbReference type="NCBI Taxonomy" id="230172"/>
    <lineage>
        <taxon>Eukaryota</taxon>
        <taxon>Metazoa</taxon>
        <taxon>Chordata</taxon>
        <taxon>Craniata</taxon>
        <taxon>Vertebrata</taxon>
        <taxon>Euteleostomi</taxon>
        <taxon>Mammalia</taxon>
        <taxon>Eutheria</taxon>
        <taxon>Laurasiatheria</taxon>
        <taxon>Artiodactyla</taxon>
        <taxon>Ruminantia</taxon>
        <taxon>Pecora</taxon>
        <taxon>Bovidae</taxon>
        <taxon>Caprinae</taxon>
        <taxon>Ovis</taxon>
    </lineage>
</organism>
<dbReference type="Proteomes" id="UP001214576">
    <property type="component" value="Unassembled WGS sequence"/>
</dbReference>
<gene>
    <name evidence="1" type="ORF">MG293_011586</name>
</gene>
<accession>A0AAD4Y8A0</accession>
<protein>
    <submittedName>
        <fullName evidence="1">Uncharacterized protein</fullName>
    </submittedName>
</protein>
<comment type="caution">
    <text evidence="1">The sequence shown here is derived from an EMBL/GenBank/DDBJ whole genome shotgun (WGS) entry which is preliminary data.</text>
</comment>
<name>A0AAD4Y8A0_OVIAM</name>
<dbReference type="EMBL" id="JAKZEL010000013">
    <property type="protein sequence ID" value="KAI4538183.1"/>
    <property type="molecule type" value="Genomic_DNA"/>
</dbReference>
<evidence type="ECO:0000313" key="1">
    <source>
        <dbReference type="EMBL" id="KAI4538183.1"/>
    </source>
</evidence>
<dbReference type="AlphaFoldDB" id="A0AAD4Y8A0"/>